<dbReference type="EMBL" id="CM047737">
    <property type="protein sequence ID" value="KAJ0048245.1"/>
    <property type="molecule type" value="Genomic_DNA"/>
</dbReference>
<organism evidence="1 2">
    <name type="scientific">Pistacia integerrima</name>
    <dbReference type="NCBI Taxonomy" id="434235"/>
    <lineage>
        <taxon>Eukaryota</taxon>
        <taxon>Viridiplantae</taxon>
        <taxon>Streptophyta</taxon>
        <taxon>Embryophyta</taxon>
        <taxon>Tracheophyta</taxon>
        <taxon>Spermatophyta</taxon>
        <taxon>Magnoliopsida</taxon>
        <taxon>eudicotyledons</taxon>
        <taxon>Gunneridae</taxon>
        <taxon>Pentapetalae</taxon>
        <taxon>rosids</taxon>
        <taxon>malvids</taxon>
        <taxon>Sapindales</taxon>
        <taxon>Anacardiaceae</taxon>
        <taxon>Pistacia</taxon>
    </lineage>
</organism>
<evidence type="ECO:0000313" key="2">
    <source>
        <dbReference type="Proteomes" id="UP001163603"/>
    </source>
</evidence>
<evidence type="ECO:0000313" key="1">
    <source>
        <dbReference type="EMBL" id="KAJ0048245.1"/>
    </source>
</evidence>
<comment type="caution">
    <text evidence="1">The sequence shown here is derived from an EMBL/GenBank/DDBJ whole genome shotgun (WGS) entry which is preliminary data.</text>
</comment>
<protein>
    <submittedName>
        <fullName evidence="1">Uncharacterized protein</fullName>
    </submittedName>
</protein>
<reference evidence="2" key="1">
    <citation type="journal article" date="2023" name="G3 (Bethesda)">
        <title>Genome assembly and association tests identify interacting loci associated with vigor, precocity, and sex in interspecific pistachio rootstocks.</title>
        <authorList>
            <person name="Palmer W."/>
            <person name="Jacygrad E."/>
            <person name="Sagayaradj S."/>
            <person name="Cavanaugh K."/>
            <person name="Han R."/>
            <person name="Bertier L."/>
            <person name="Beede B."/>
            <person name="Kafkas S."/>
            <person name="Golino D."/>
            <person name="Preece J."/>
            <person name="Michelmore R."/>
        </authorList>
    </citation>
    <scope>NUCLEOTIDE SEQUENCE [LARGE SCALE GENOMIC DNA]</scope>
</reference>
<gene>
    <name evidence="1" type="ORF">Pint_15664</name>
</gene>
<proteinExistence type="predicted"/>
<keyword evidence="2" id="KW-1185">Reference proteome</keyword>
<accession>A0ACC0Z9W9</accession>
<name>A0ACC0Z9W9_9ROSI</name>
<dbReference type="Proteomes" id="UP001163603">
    <property type="component" value="Chromosome 2"/>
</dbReference>
<sequence length="233" mass="26698">MFSYFLSLFIAPLMQILLFFMQGVSSGNMTTIVTEYVESLISKYPFWNRTQGAHPFFVTCHDIGVKATEGLPQLIKNSIRVVCSSQYDFGYIPLKDVSLPQILQPFALQDSNIGLKDSILAFWAGYRNSKVRKQLVHKWQNDKELDIQNNYIDKKNAIMVYQTKFYRSKFCICPRGSLVNSVCIADSIHYGCVPVILSDNYDMSLGLTIRIERMKTKTAAHNLCLKRHRCGLQ</sequence>